<dbReference type="PANTHER" id="PTHR35707">
    <property type="entry name" value="OS06G0608100 PROTEIN"/>
    <property type="match status" value="1"/>
</dbReference>
<evidence type="ECO:0000313" key="1">
    <source>
        <dbReference type="EMBL" id="KAG2379909.1"/>
    </source>
</evidence>
<proteinExistence type="predicted"/>
<dbReference type="Proteomes" id="UP000743370">
    <property type="component" value="Unassembled WGS sequence"/>
</dbReference>
<name>A0A8T0JSK9_PHAAN</name>
<gene>
    <name evidence="1" type="ORF">HKW66_Vig0166880</name>
</gene>
<dbReference type="EMBL" id="JABFOF010000009">
    <property type="protein sequence ID" value="KAG2379909.1"/>
    <property type="molecule type" value="Genomic_DNA"/>
</dbReference>
<sequence>MDVPSVARQAFKLSVLAATFDIFFCHSIMCVCVVYEHEEEEWETCDCRFGFEDVKVEEPEDELLEDEKDLEVLTYDMFFGTKTNLFLVGYGRGITIITRTKNRHDDLNTLDTATVFVQDIEIMSVFGSGNDSDASSIPNQKEISLSSKDHIIPQDFQVFFILQQPSAPLWGILTLTMNNKVTKTKNEFFMARKHKNFGLDAQTSNRVTRKGFKVITHVVEAELFTEKLFSLTLERNKRNGFIDSNGYGIRLEMEASPSQMPHLTKVVDVNLADGTVEKGKDEIPVPSPPIPEVATLLHSLQDASKGIVISSGKKRKGVEVLVNEDNIDKIGRIDRSPEVHTRGNGDVQLEQTYYLRREKEKLGDQTWNDEDLLLPPLVDKLNCEFVIAVLYKQFSAALPLNFKIGKLEDILIHLQKVKKLEILCSVIQSQNCGNKNVAV</sequence>
<organism evidence="1 2">
    <name type="scientific">Phaseolus angularis</name>
    <name type="common">Azuki bean</name>
    <name type="synonym">Vigna angularis</name>
    <dbReference type="NCBI Taxonomy" id="3914"/>
    <lineage>
        <taxon>Eukaryota</taxon>
        <taxon>Viridiplantae</taxon>
        <taxon>Streptophyta</taxon>
        <taxon>Embryophyta</taxon>
        <taxon>Tracheophyta</taxon>
        <taxon>Spermatophyta</taxon>
        <taxon>Magnoliopsida</taxon>
        <taxon>eudicotyledons</taxon>
        <taxon>Gunneridae</taxon>
        <taxon>Pentapetalae</taxon>
        <taxon>rosids</taxon>
        <taxon>fabids</taxon>
        <taxon>Fabales</taxon>
        <taxon>Fabaceae</taxon>
        <taxon>Papilionoideae</taxon>
        <taxon>50 kb inversion clade</taxon>
        <taxon>NPAAA clade</taxon>
        <taxon>indigoferoid/millettioid clade</taxon>
        <taxon>Phaseoleae</taxon>
        <taxon>Vigna</taxon>
    </lineage>
</organism>
<protein>
    <submittedName>
        <fullName evidence="1">Uncharacterized protein</fullName>
    </submittedName>
</protein>
<evidence type="ECO:0000313" key="2">
    <source>
        <dbReference type="Proteomes" id="UP000743370"/>
    </source>
</evidence>
<reference evidence="1 2" key="1">
    <citation type="submission" date="2020-05" db="EMBL/GenBank/DDBJ databases">
        <title>Vigna angularis (adzuki bean) Var. LongXiaoDou No. 4 denovo assembly.</title>
        <authorList>
            <person name="Xiang H."/>
        </authorList>
    </citation>
    <scope>NUCLEOTIDE SEQUENCE [LARGE SCALE GENOMIC DNA]</scope>
    <source>
        <tissue evidence="1">Leaf</tissue>
    </source>
</reference>
<dbReference type="PANTHER" id="PTHR35707:SF1">
    <property type="entry name" value="SPC7 KINETOCHORE PROTEIN DOMAIN-CONTAINING PROTEIN"/>
    <property type="match status" value="1"/>
</dbReference>
<accession>A0A8T0JSK9</accession>
<dbReference type="AlphaFoldDB" id="A0A8T0JSK9"/>
<comment type="caution">
    <text evidence="1">The sequence shown here is derived from an EMBL/GenBank/DDBJ whole genome shotgun (WGS) entry which is preliminary data.</text>
</comment>